<dbReference type="PANTHER" id="PTHR48461:SF1">
    <property type="entry name" value="MULTICOPPER OXIDASE LPR1-LIKE"/>
    <property type="match status" value="1"/>
</dbReference>
<keyword evidence="12" id="KW-0472">Membrane</keyword>
<gene>
    <name evidence="16" type="ORF">KIW84_065906</name>
</gene>
<evidence type="ECO:0000256" key="1">
    <source>
        <dbReference type="ARBA" id="ARBA00001935"/>
    </source>
</evidence>
<evidence type="ECO:0000256" key="13">
    <source>
        <dbReference type="ARBA" id="ARBA00023180"/>
    </source>
</evidence>
<evidence type="ECO:0000256" key="5">
    <source>
        <dbReference type="ARBA" id="ARBA00022670"/>
    </source>
</evidence>
<dbReference type="Proteomes" id="UP001058974">
    <property type="component" value="Chromosome 6"/>
</dbReference>
<dbReference type="InterPro" id="IPR008972">
    <property type="entry name" value="Cupredoxin"/>
</dbReference>
<keyword evidence="17" id="KW-1185">Reference proteome</keyword>
<dbReference type="GO" id="GO:0006508">
    <property type="term" value="P:proteolysis"/>
    <property type="evidence" value="ECO:0007669"/>
    <property type="project" value="UniProtKB-KW"/>
</dbReference>
<dbReference type="InterPro" id="IPR011706">
    <property type="entry name" value="Cu-oxidase_C"/>
</dbReference>
<dbReference type="Gene3D" id="3.40.395.10">
    <property type="entry name" value="Adenoviral Proteinase, Chain A"/>
    <property type="match status" value="1"/>
</dbReference>
<dbReference type="Pfam" id="PF00394">
    <property type="entry name" value="Cu-oxidase"/>
    <property type="match status" value="1"/>
</dbReference>
<dbReference type="FunFam" id="2.60.40.420:FF:000087">
    <property type="entry name" value="Spore coat protein A"/>
    <property type="match status" value="1"/>
</dbReference>
<dbReference type="GO" id="GO:0016036">
    <property type="term" value="P:cellular response to phosphate starvation"/>
    <property type="evidence" value="ECO:0007669"/>
    <property type="project" value="InterPro"/>
</dbReference>
<dbReference type="InterPro" id="IPR003653">
    <property type="entry name" value="Peptidase_C48_C"/>
</dbReference>
<dbReference type="CDD" id="cd13868">
    <property type="entry name" value="CuRO_2_CotA_like"/>
    <property type="match status" value="1"/>
</dbReference>
<dbReference type="FunFam" id="2.60.40.420:FF:000081">
    <property type="entry name" value="Spore coat protein A"/>
    <property type="match status" value="1"/>
</dbReference>
<keyword evidence="6" id="KW-0479">Metal-binding</keyword>
<dbReference type="AlphaFoldDB" id="A0A9D4WFK5"/>
<dbReference type="EMBL" id="JAMSHJ010000006">
    <property type="protein sequence ID" value="KAI5401231.1"/>
    <property type="molecule type" value="Genomic_DNA"/>
</dbReference>
<comment type="cofactor">
    <cofactor evidence="1">
        <name>Cu cation</name>
        <dbReference type="ChEBI" id="CHEBI:23378"/>
    </cofactor>
</comment>
<dbReference type="InterPro" id="IPR052152">
    <property type="entry name" value="LPR1/LPR2"/>
</dbReference>
<dbReference type="CDD" id="cd13844">
    <property type="entry name" value="CuRO_1_BOD_CotA_like"/>
    <property type="match status" value="1"/>
</dbReference>
<evidence type="ECO:0000256" key="12">
    <source>
        <dbReference type="ARBA" id="ARBA00023136"/>
    </source>
</evidence>
<evidence type="ECO:0000256" key="6">
    <source>
        <dbReference type="ARBA" id="ARBA00022723"/>
    </source>
</evidence>
<evidence type="ECO:0000256" key="14">
    <source>
        <dbReference type="SAM" id="SignalP"/>
    </source>
</evidence>
<keyword evidence="8" id="KW-0378">Hydrolase</keyword>
<keyword evidence="5" id="KW-0645">Protease</keyword>
<dbReference type="GO" id="GO:0005507">
    <property type="term" value="F:copper ion binding"/>
    <property type="evidence" value="ECO:0007669"/>
    <property type="project" value="InterPro"/>
</dbReference>
<keyword evidence="9" id="KW-0256">Endoplasmic reticulum</keyword>
<evidence type="ECO:0000256" key="4">
    <source>
        <dbReference type="ARBA" id="ARBA00010609"/>
    </source>
</evidence>
<evidence type="ECO:0000256" key="3">
    <source>
        <dbReference type="ARBA" id="ARBA00005234"/>
    </source>
</evidence>
<reference evidence="16 17" key="1">
    <citation type="journal article" date="2022" name="Nat. Genet.">
        <title>Improved pea reference genome and pan-genome highlight genomic features and evolutionary characteristics.</title>
        <authorList>
            <person name="Yang T."/>
            <person name="Liu R."/>
            <person name="Luo Y."/>
            <person name="Hu S."/>
            <person name="Wang D."/>
            <person name="Wang C."/>
            <person name="Pandey M.K."/>
            <person name="Ge S."/>
            <person name="Xu Q."/>
            <person name="Li N."/>
            <person name="Li G."/>
            <person name="Huang Y."/>
            <person name="Saxena R.K."/>
            <person name="Ji Y."/>
            <person name="Li M."/>
            <person name="Yan X."/>
            <person name="He Y."/>
            <person name="Liu Y."/>
            <person name="Wang X."/>
            <person name="Xiang C."/>
            <person name="Varshney R.K."/>
            <person name="Ding H."/>
            <person name="Gao S."/>
            <person name="Zong X."/>
        </authorList>
    </citation>
    <scope>NUCLEOTIDE SEQUENCE [LARGE SCALE GENOMIC DNA]</scope>
    <source>
        <strain evidence="16 17">cv. Zhongwan 6</strain>
    </source>
</reference>
<keyword evidence="10" id="KW-0560">Oxidoreductase</keyword>
<keyword evidence="13" id="KW-0325">Glycoprotein</keyword>
<evidence type="ECO:0000256" key="2">
    <source>
        <dbReference type="ARBA" id="ARBA00004406"/>
    </source>
</evidence>
<comment type="similarity">
    <text evidence="3">Belongs to the peptidase C48 family.</text>
</comment>
<sequence>MEKTLLLKLLTFSALLLCSITSSSSSPSSSSIDTLKLVNASKLEIFVDELPDMPKIYGYDVVDGVPKSKSLKIGMFKKKWKFHRDLPPTTVYAYGLSKRKATVPGPTIEALHRIDTHVTWQNQLPPNHILPWDPTIPTALTKTTHGIPTVVHLHGGIHHSESDGNANSWFTSRYKIKGPTWTNKTYLYSNNQHPGNLWYHDHAMGLTRVNLLAGLIGSYIIRHPKIESPLGLPHGDEYDRPLVLFDRSFKTDGSIYMNSTGNNPSIHPQWQPEYFGDAIIVNGKAWPSLTVRRRKYRFRIINASNARFFRLFFTNGLRLVHVGSDSAYIRKPAASNKTLVGPSEITDFIVDFSKSESNVAILANDAPYPYPSGDPVDELTGKVMKFTILPDKELDTSRIPKKLVEYPVADLSSVSQTRYIAMYEYTSNIDEPTHLYLNGKPYDAPVTETPKAGSTEVWYVINLTDDNHPLHIHLGLFKVLDQTELVKSDEFKDCMTKINDAVKCHVDEHARGKKVAVPNYEKGWKNVFKMRPGFVTKIVVRFGYIHTNTSYEFDATAGPGYAYHCHTPTRPTHKAGKGISRRIESVASQKEVPGRKLKKAGKDIPTTSGTKSQIMMRLEKMVEESDIMHDAIRSVDFDEGVFGIAHSEIIAKEDMQQLFEHEELGIAVIHTYIWYMYVTLMRGTELCNRFNFIATSRINTTFITKNPTSVKNELVDRFMAAGDNTTPSLYFLPFNSGNGGHWVLVAMDLSRLMVYYLDSLSGDWSKYPSMKKTVDA</sequence>
<feature type="signal peptide" evidence="14">
    <location>
        <begin position="1"/>
        <end position="25"/>
    </location>
</feature>
<dbReference type="FunFam" id="2.60.40.420:FF:000102">
    <property type="entry name" value="Multi-copper oxidase type I family protein"/>
    <property type="match status" value="1"/>
</dbReference>
<evidence type="ECO:0000256" key="8">
    <source>
        <dbReference type="ARBA" id="ARBA00022801"/>
    </source>
</evidence>
<evidence type="ECO:0000256" key="7">
    <source>
        <dbReference type="ARBA" id="ARBA00022729"/>
    </source>
</evidence>
<feature type="chain" id="PRO_5039456167" evidence="14">
    <location>
        <begin position="26"/>
        <end position="776"/>
    </location>
</feature>
<comment type="similarity">
    <text evidence="4">Belongs to the multicopper oxidase family.</text>
</comment>
<name>A0A9D4WFK5_PEA</name>
<dbReference type="InterPro" id="IPR001117">
    <property type="entry name" value="Cu-oxidase_2nd"/>
</dbReference>
<dbReference type="Pfam" id="PF07731">
    <property type="entry name" value="Cu-oxidase_2"/>
    <property type="match status" value="1"/>
</dbReference>
<dbReference type="Gramene" id="Psat06G0590600-T1">
    <property type="protein sequence ID" value="KAI5401231.1"/>
    <property type="gene ID" value="KIW84_065906"/>
</dbReference>
<evidence type="ECO:0000259" key="15">
    <source>
        <dbReference type="PROSITE" id="PS50600"/>
    </source>
</evidence>
<comment type="subcellular location">
    <subcellularLocation>
        <location evidence="2">Endoplasmic reticulum membrane</location>
        <topology evidence="2">Peripheral membrane protein</topology>
    </subcellularLocation>
</comment>
<proteinExistence type="inferred from homology"/>
<dbReference type="GO" id="GO:0005789">
    <property type="term" value="C:endoplasmic reticulum membrane"/>
    <property type="evidence" value="ECO:0007669"/>
    <property type="project" value="UniProtKB-SubCell"/>
</dbReference>
<keyword evidence="7 14" id="KW-0732">Signal</keyword>
<dbReference type="PROSITE" id="PS50600">
    <property type="entry name" value="ULP_PROTEASE"/>
    <property type="match status" value="1"/>
</dbReference>
<dbReference type="SUPFAM" id="SSF54001">
    <property type="entry name" value="Cysteine proteinases"/>
    <property type="match status" value="1"/>
</dbReference>
<organism evidence="16 17">
    <name type="scientific">Pisum sativum</name>
    <name type="common">Garden pea</name>
    <name type="synonym">Lathyrus oleraceus</name>
    <dbReference type="NCBI Taxonomy" id="3888"/>
    <lineage>
        <taxon>Eukaryota</taxon>
        <taxon>Viridiplantae</taxon>
        <taxon>Streptophyta</taxon>
        <taxon>Embryophyta</taxon>
        <taxon>Tracheophyta</taxon>
        <taxon>Spermatophyta</taxon>
        <taxon>Magnoliopsida</taxon>
        <taxon>eudicotyledons</taxon>
        <taxon>Gunneridae</taxon>
        <taxon>Pentapetalae</taxon>
        <taxon>rosids</taxon>
        <taxon>fabids</taxon>
        <taxon>Fabales</taxon>
        <taxon>Fabaceae</taxon>
        <taxon>Papilionoideae</taxon>
        <taxon>50 kb inversion clade</taxon>
        <taxon>NPAAA clade</taxon>
        <taxon>Hologalegina</taxon>
        <taxon>IRL clade</taxon>
        <taxon>Fabeae</taxon>
        <taxon>Lathyrus</taxon>
    </lineage>
</organism>
<dbReference type="Gene3D" id="2.60.40.420">
    <property type="entry name" value="Cupredoxins - blue copper proteins"/>
    <property type="match status" value="3"/>
</dbReference>
<dbReference type="InterPro" id="IPR011707">
    <property type="entry name" value="Cu-oxidase-like_N"/>
</dbReference>
<dbReference type="GO" id="GO:0008234">
    <property type="term" value="F:cysteine-type peptidase activity"/>
    <property type="evidence" value="ECO:0007669"/>
    <property type="project" value="InterPro"/>
</dbReference>
<dbReference type="PANTHER" id="PTHR48461">
    <property type="entry name" value="MULTICOPPER OXIDASE LPR1-LIKE"/>
    <property type="match status" value="1"/>
</dbReference>
<accession>A0A9D4WFK5</accession>
<evidence type="ECO:0000256" key="10">
    <source>
        <dbReference type="ARBA" id="ARBA00023002"/>
    </source>
</evidence>
<dbReference type="InterPro" id="IPR038765">
    <property type="entry name" value="Papain-like_cys_pep_sf"/>
</dbReference>
<dbReference type="GO" id="GO:0010073">
    <property type="term" value="P:meristem maintenance"/>
    <property type="evidence" value="ECO:0007669"/>
    <property type="project" value="UniProtKB-ARBA"/>
</dbReference>
<protein>
    <submittedName>
        <fullName evidence="16">Multicopper oxidase lpr2</fullName>
    </submittedName>
</protein>
<evidence type="ECO:0000313" key="17">
    <source>
        <dbReference type="Proteomes" id="UP001058974"/>
    </source>
</evidence>
<dbReference type="GO" id="GO:0016491">
    <property type="term" value="F:oxidoreductase activity"/>
    <property type="evidence" value="ECO:0007669"/>
    <property type="project" value="UniProtKB-KW"/>
</dbReference>
<dbReference type="SUPFAM" id="SSF49503">
    <property type="entry name" value="Cupredoxins"/>
    <property type="match status" value="3"/>
</dbReference>
<evidence type="ECO:0000256" key="11">
    <source>
        <dbReference type="ARBA" id="ARBA00023008"/>
    </source>
</evidence>
<comment type="caution">
    <text evidence="16">The sequence shown here is derived from an EMBL/GenBank/DDBJ whole genome shotgun (WGS) entry which is preliminary data.</text>
</comment>
<dbReference type="Pfam" id="PF07732">
    <property type="entry name" value="Cu-oxidase_3"/>
    <property type="match status" value="1"/>
</dbReference>
<evidence type="ECO:0000256" key="9">
    <source>
        <dbReference type="ARBA" id="ARBA00022824"/>
    </source>
</evidence>
<feature type="domain" description="Ubiquitin-like protease family profile" evidence="15">
    <location>
        <begin position="648"/>
        <end position="776"/>
    </location>
</feature>
<evidence type="ECO:0000313" key="16">
    <source>
        <dbReference type="EMBL" id="KAI5401231.1"/>
    </source>
</evidence>
<keyword evidence="11" id="KW-0186">Copper</keyword>